<dbReference type="NCBIfam" id="TIGR02063">
    <property type="entry name" value="RNase_R"/>
    <property type="match status" value="1"/>
</dbReference>
<evidence type="ECO:0000256" key="1">
    <source>
        <dbReference type="ARBA" id="ARBA00001849"/>
    </source>
</evidence>
<evidence type="ECO:0000256" key="3">
    <source>
        <dbReference type="ARBA" id="ARBA00022490"/>
    </source>
</evidence>
<dbReference type="InterPro" id="IPR012340">
    <property type="entry name" value="NA-bd_OB-fold"/>
</dbReference>
<dbReference type="PROSITE" id="PS01175">
    <property type="entry name" value="RIBONUCLEASE_II"/>
    <property type="match status" value="1"/>
</dbReference>
<dbReference type="InterPro" id="IPR013223">
    <property type="entry name" value="RNase_B_OB_dom"/>
</dbReference>
<feature type="region of interest" description="Disordered" evidence="9">
    <location>
        <begin position="1"/>
        <end position="21"/>
    </location>
</feature>
<evidence type="ECO:0000259" key="10">
    <source>
        <dbReference type="PROSITE" id="PS50126"/>
    </source>
</evidence>
<comment type="subcellular location">
    <subcellularLocation>
        <location evidence="2 8">Cytoplasm</location>
    </subcellularLocation>
</comment>
<dbReference type="HAMAP" id="MF_01895">
    <property type="entry name" value="RNase_R"/>
    <property type="match status" value="1"/>
</dbReference>
<dbReference type="SMART" id="SM00357">
    <property type="entry name" value="CSP"/>
    <property type="match status" value="1"/>
</dbReference>
<evidence type="ECO:0000256" key="2">
    <source>
        <dbReference type="ARBA" id="ARBA00004496"/>
    </source>
</evidence>
<dbReference type="GO" id="GO:0003723">
    <property type="term" value="F:RNA binding"/>
    <property type="evidence" value="ECO:0007669"/>
    <property type="project" value="UniProtKB-UniRule"/>
</dbReference>
<evidence type="ECO:0000313" key="11">
    <source>
        <dbReference type="EMBL" id="WLD57673.1"/>
    </source>
</evidence>
<dbReference type="Pfam" id="PF00773">
    <property type="entry name" value="RNB"/>
    <property type="match status" value="1"/>
</dbReference>
<protein>
    <recommendedName>
        <fullName evidence="8">Ribonuclease R</fullName>
        <shortName evidence="8">RNase R</shortName>
        <ecNumber evidence="8">3.1.13.1</ecNumber>
    </recommendedName>
</protein>
<dbReference type="NCBIfam" id="TIGR00358">
    <property type="entry name" value="3_prime_RNase"/>
    <property type="match status" value="1"/>
</dbReference>
<dbReference type="InterPro" id="IPR050180">
    <property type="entry name" value="RNR_Ribonuclease"/>
</dbReference>
<gene>
    <name evidence="8 11" type="primary">rnr</name>
    <name evidence="11" type="ORF">NFC81_13270</name>
</gene>
<dbReference type="CDD" id="cd04471">
    <property type="entry name" value="S1_RNase_R"/>
    <property type="match status" value="1"/>
</dbReference>
<accession>A0AB38YF16</accession>
<evidence type="ECO:0000256" key="5">
    <source>
        <dbReference type="ARBA" id="ARBA00022801"/>
    </source>
</evidence>
<name>A0AB38YF16_9GAMM</name>
<dbReference type="SMART" id="SM00316">
    <property type="entry name" value="S1"/>
    <property type="match status" value="1"/>
</dbReference>
<dbReference type="InterPro" id="IPR011805">
    <property type="entry name" value="RNase_R"/>
</dbReference>
<keyword evidence="7 8" id="KW-0694">RNA-binding</keyword>
<dbReference type="Pfam" id="PF17876">
    <property type="entry name" value="CSD2"/>
    <property type="match status" value="1"/>
</dbReference>
<feature type="compositionally biased region" description="Basic and acidic residues" evidence="9">
    <location>
        <begin position="8"/>
        <end position="18"/>
    </location>
</feature>
<dbReference type="PANTHER" id="PTHR23355">
    <property type="entry name" value="RIBONUCLEASE"/>
    <property type="match status" value="1"/>
</dbReference>
<dbReference type="InterPro" id="IPR022966">
    <property type="entry name" value="RNase_II/R_CS"/>
</dbReference>
<feature type="compositionally biased region" description="Basic residues" evidence="9">
    <location>
        <begin position="764"/>
        <end position="784"/>
    </location>
</feature>
<comment type="catalytic activity">
    <reaction evidence="1 8">
        <text>Exonucleolytic cleavage in the 3'- to 5'-direction to yield nucleoside 5'-phosphates.</text>
        <dbReference type="EC" id="3.1.13.1"/>
    </reaction>
</comment>
<keyword evidence="5 8" id="KW-0378">Hydrolase</keyword>
<dbReference type="Pfam" id="PF00575">
    <property type="entry name" value="S1"/>
    <property type="match status" value="1"/>
</dbReference>
<dbReference type="GO" id="GO:0005829">
    <property type="term" value="C:cytosol"/>
    <property type="evidence" value="ECO:0007669"/>
    <property type="project" value="TreeGrafter"/>
</dbReference>
<dbReference type="EC" id="3.1.13.1" evidence="8"/>
<sequence length="784" mass="88652">MGNKKKNKDPYAEREAQRYDNPVPSREFLLEHLTERGTPATHPELVAELGLKTEDEIEALRRRLIAMVRDGQVICSRQGAYGLIDRMSLIRGRVQGHPDGHGLLIPDHGGEAISLSHRQMRACFDGDKAVVRTTDRDHRGRLEGHIVEVIERNTAFVVGRYHSESGISYVLPENRRLSHDVLIPPGKSGGAEPGDIVSARITDQPDVRRQPLGEVTEVLGRSMAPGMEIDIALRSHGIPYEWPEEVTLQLADLPDEVRKSDLVGRVDLRDRPFVTIDGEDARDFDDAVCVAKRPGGWKLWVAIADVSHYVRPGSALDKEAEVRATSVYFPERVIPMLPEKLSNGLCSLNPALDRLVLVCEMLIKDNGDIEGYRFYEAVIWSQARLTYTNVWDWMQGDESAVMNQVQGDPAKVRKSLTQMVELYEALRRTRARRGAMDIETIEPRIIFGADKKIERIVPYARNDAHKIIEECMLAANTCTGEFLDKSGIPALYRVHDVPPAEKLENLRGYLAELGLALRGGAEPAPSDYRELMEQIHGRTDHDAIQSMILRSMSQAVYQPENLGHFGLAYDAYTHFTSPIRRYPDLLVHRALRGLIHSGRRSGQLKRTKDTPQVKLEKSYPYTEERMYALGEHCSHNERRADEATRDVVSWLKCEFMQEHIGEVFSGKITAVLGFGFFVQLDDFWVDGLVHVTALSRDYYVYDAAKQRLVGERTRVMHSLGDEIKVRVARVSLDDRKIDFELADTGDSKKKRAEPGTLPTEKPERKKKGGKPVANRKKKRAPRPF</sequence>
<dbReference type="InterPro" id="IPR040476">
    <property type="entry name" value="CSD2"/>
</dbReference>
<dbReference type="InterPro" id="IPR011129">
    <property type="entry name" value="CSD"/>
</dbReference>
<dbReference type="SUPFAM" id="SSF50249">
    <property type="entry name" value="Nucleic acid-binding proteins"/>
    <property type="match status" value="4"/>
</dbReference>
<feature type="domain" description="S1 motif" evidence="10">
    <location>
        <begin position="661"/>
        <end position="742"/>
    </location>
</feature>
<comment type="function">
    <text evidence="8">3'-5' exoribonuclease that releases 5'-nucleoside monophosphates and is involved in maturation of structured RNAs.</text>
</comment>
<dbReference type="PROSITE" id="PS50126">
    <property type="entry name" value="S1"/>
    <property type="match status" value="1"/>
</dbReference>
<dbReference type="Pfam" id="PF08206">
    <property type="entry name" value="OB_RNB"/>
    <property type="match status" value="1"/>
</dbReference>
<dbReference type="GO" id="GO:0006402">
    <property type="term" value="P:mRNA catabolic process"/>
    <property type="evidence" value="ECO:0007669"/>
    <property type="project" value="TreeGrafter"/>
</dbReference>
<dbReference type="InterPro" id="IPR001900">
    <property type="entry name" value="RNase_II/R"/>
</dbReference>
<dbReference type="RefSeq" id="WP_304994958.1">
    <property type="nucleotide sequence ID" value="NZ_CP101717.1"/>
</dbReference>
<proteinExistence type="inferred from homology"/>
<comment type="similarity">
    <text evidence="8">Belongs to the RNR ribonuclease family. RNase R subfamily.</text>
</comment>
<dbReference type="PANTHER" id="PTHR23355:SF9">
    <property type="entry name" value="DIS3-LIKE EXONUCLEASE 2"/>
    <property type="match status" value="1"/>
</dbReference>
<dbReference type="AlphaFoldDB" id="A0AB38YF16"/>
<reference evidence="11" key="1">
    <citation type="submission" date="2022-07" db="EMBL/GenBank/DDBJ databases">
        <title>Complete genome sequence of Salinispirillum sp. LH10-3-1 capable of multiple carbohydrate inversion isolated from a soda lake.</title>
        <authorList>
            <person name="Liu J."/>
            <person name="Zhai Y."/>
            <person name="Zhang H."/>
            <person name="Yang H."/>
            <person name="Qu J."/>
            <person name="Li J."/>
        </authorList>
    </citation>
    <scope>NUCLEOTIDE SEQUENCE</scope>
    <source>
        <strain evidence="11">LH 10-3-1</strain>
    </source>
</reference>
<dbReference type="GO" id="GO:0008859">
    <property type="term" value="F:exoribonuclease II activity"/>
    <property type="evidence" value="ECO:0007669"/>
    <property type="project" value="UniProtKB-UniRule"/>
</dbReference>
<evidence type="ECO:0000256" key="8">
    <source>
        <dbReference type="HAMAP-Rule" id="MF_01895"/>
    </source>
</evidence>
<dbReference type="InterPro" id="IPR003029">
    <property type="entry name" value="S1_domain"/>
</dbReference>
<evidence type="ECO:0000256" key="6">
    <source>
        <dbReference type="ARBA" id="ARBA00022839"/>
    </source>
</evidence>
<evidence type="ECO:0000256" key="7">
    <source>
        <dbReference type="ARBA" id="ARBA00022884"/>
    </source>
</evidence>
<dbReference type="Gene3D" id="2.40.50.140">
    <property type="entry name" value="Nucleic acid-binding proteins"/>
    <property type="match status" value="2"/>
</dbReference>
<organism evidence="11">
    <name type="scientific">Salinispirillum sp. LH 10-3-1</name>
    <dbReference type="NCBI Taxonomy" id="2952525"/>
    <lineage>
        <taxon>Bacteria</taxon>
        <taxon>Pseudomonadati</taxon>
        <taxon>Pseudomonadota</taxon>
        <taxon>Gammaproteobacteria</taxon>
        <taxon>Oceanospirillales</taxon>
        <taxon>Saccharospirillaceae</taxon>
        <taxon>Salinispirillum</taxon>
    </lineage>
</organism>
<dbReference type="SMART" id="SM00955">
    <property type="entry name" value="RNB"/>
    <property type="match status" value="1"/>
</dbReference>
<keyword evidence="4 8" id="KW-0540">Nuclease</keyword>
<dbReference type="EMBL" id="CP101717">
    <property type="protein sequence ID" value="WLD57673.1"/>
    <property type="molecule type" value="Genomic_DNA"/>
</dbReference>
<evidence type="ECO:0000256" key="4">
    <source>
        <dbReference type="ARBA" id="ARBA00022722"/>
    </source>
</evidence>
<evidence type="ECO:0000256" key="9">
    <source>
        <dbReference type="SAM" id="MobiDB-lite"/>
    </source>
</evidence>
<dbReference type="InterPro" id="IPR004476">
    <property type="entry name" value="RNase_II/RNase_R"/>
</dbReference>
<feature type="region of interest" description="Disordered" evidence="9">
    <location>
        <begin position="743"/>
        <end position="784"/>
    </location>
</feature>
<keyword evidence="3 8" id="KW-0963">Cytoplasm</keyword>
<keyword evidence="6 8" id="KW-0269">Exonuclease</keyword>